<protein>
    <submittedName>
        <fullName evidence="5">Putative AtrA transcriptional regulator (Modular protein)</fullName>
    </submittedName>
</protein>
<dbReference type="EMBL" id="CANI01000088">
    <property type="protein sequence ID" value="CCM80281.1"/>
    <property type="molecule type" value="Genomic_DNA"/>
</dbReference>
<dbReference type="SMART" id="SM00345">
    <property type="entry name" value="HTH_GNTR"/>
    <property type="match status" value="1"/>
</dbReference>
<dbReference type="InterPro" id="IPR036390">
    <property type="entry name" value="WH_DNA-bd_sf"/>
</dbReference>
<dbReference type="PROSITE" id="PS50949">
    <property type="entry name" value="HTH_GNTR"/>
    <property type="match status" value="1"/>
</dbReference>
<dbReference type="STRING" id="1211777.BN77_p250004"/>
<accession>K0PU86</accession>
<name>K0PU86_9HYPH</name>
<dbReference type="InterPro" id="IPR000524">
    <property type="entry name" value="Tscrpt_reg_HTH_GntR"/>
</dbReference>
<feature type="domain" description="HTH gntR-type" evidence="4">
    <location>
        <begin position="61"/>
        <end position="128"/>
    </location>
</feature>
<dbReference type="SMART" id="SM00895">
    <property type="entry name" value="FCD"/>
    <property type="match status" value="1"/>
</dbReference>
<dbReference type="Gene3D" id="1.20.120.530">
    <property type="entry name" value="GntR ligand-binding domain-like"/>
    <property type="match status" value="1"/>
</dbReference>
<evidence type="ECO:0000256" key="2">
    <source>
        <dbReference type="ARBA" id="ARBA00023125"/>
    </source>
</evidence>
<sequence length="265" mass="29310">MPDHPPSAGAIRAGFGYALHDFRSNGKSGMQNHANGALIAQGDAFLLQKRSGDLAPPKRYLRLGDIAYEAMKERLVRGAFEPGHKLTVRAVADALDVSSTPARDALNRLAAEGALVYSGAKTIMVPYLTLEALQEVTAMRLALEGLASERGAARAPAGLAHSLQEMQAKINKALDSRRYSDVQWMNKEFHFAVYRHCGMPYLMSTIETLWQRIGPSFHDLLPKFAIQKYGMRNHEIVIESLREGDSAGVRAAFEDDIRDGYRRLE</sequence>
<proteinExistence type="predicted"/>
<comment type="caution">
    <text evidence="5">The sequence shown here is derived from an EMBL/GenBank/DDBJ whole genome shotgun (WGS) entry which is preliminary data.</text>
</comment>
<keyword evidence="2" id="KW-0238">DNA-binding</keyword>
<dbReference type="Pfam" id="PF07729">
    <property type="entry name" value="FCD"/>
    <property type="match status" value="1"/>
</dbReference>
<evidence type="ECO:0000256" key="1">
    <source>
        <dbReference type="ARBA" id="ARBA00023015"/>
    </source>
</evidence>
<reference evidence="5 6" key="1">
    <citation type="journal article" date="2013" name="Genome Announc.">
        <title>Draft Genome Sequence of Rhizobium mesoamericanum STM3625, a Nitrogen-Fixing Symbiont of Mimosa pudica Isolated in French Guiana (South America).</title>
        <authorList>
            <person name="Moulin L."/>
            <person name="Mornico D."/>
            <person name="Melkonian R."/>
            <person name="Klonowska A."/>
        </authorList>
    </citation>
    <scope>NUCLEOTIDE SEQUENCE [LARGE SCALE GENOMIC DNA]</scope>
    <source>
        <strain evidence="5 6">STM3625</strain>
    </source>
</reference>
<gene>
    <name evidence="5" type="ORF">BN77_p250004</name>
</gene>
<dbReference type="SUPFAM" id="SSF46785">
    <property type="entry name" value="Winged helix' DNA-binding domain"/>
    <property type="match status" value="1"/>
</dbReference>
<dbReference type="Pfam" id="PF00392">
    <property type="entry name" value="GntR"/>
    <property type="match status" value="1"/>
</dbReference>
<dbReference type="GO" id="GO:0003677">
    <property type="term" value="F:DNA binding"/>
    <property type="evidence" value="ECO:0007669"/>
    <property type="project" value="UniProtKB-KW"/>
</dbReference>
<dbReference type="InterPro" id="IPR008920">
    <property type="entry name" value="TF_FadR/GntR_C"/>
</dbReference>
<dbReference type="SUPFAM" id="SSF48008">
    <property type="entry name" value="GntR ligand-binding domain-like"/>
    <property type="match status" value="1"/>
</dbReference>
<keyword evidence="6" id="KW-1185">Reference proteome</keyword>
<dbReference type="GO" id="GO:0003700">
    <property type="term" value="F:DNA-binding transcription factor activity"/>
    <property type="evidence" value="ECO:0007669"/>
    <property type="project" value="InterPro"/>
</dbReference>
<keyword evidence="3" id="KW-0804">Transcription</keyword>
<dbReference type="HOGENOM" id="CLU_017584_5_4_5"/>
<organism evidence="5 6">
    <name type="scientific">Rhizobium mesoamericanum STM3625</name>
    <dbReference type="NCBI Taxonomy" id="1211777"/>
    <lineage>
        <taxon>Bacteria</taxon>
        <taxon>Pseudomonadati</taxon>
        <taxon>Pseudomonadota</taxon>
        <taxon>Alphaproteobacteria</taxon>
        <taxon>Hyphomicrobiales</taxon>
        <taxon>Rhizobiaceae</taxon>
        <taxon>Rhizobium/Agrobacterium group</taxon>
        <taxon>Rhizobium</taxon>
    </lineage>
</organism>
<dbReference type="PANTHER" id="PTHR43537:SF39">
    <property type="entry name" value="HTH-TYPE TRANSCRIPTIONAL REGULATOR MCBR"/>
    <property type="match status" value="1"/>
</dbReference>
<dbReference type="InterPro" id="IPR036388">
    <property type="entry name" value="WH-like_DNA-bd_sf"/>
</dbReference>
<dbReference type="eggNOG" id="COG1802">
    <property type="taxonomic scope" value="Bacteria"/>
</dbReference>
<dbReference type="AlphaFoldDB" id="K0PU86"/>
<evidence type="ECO:0000313" key="5">
    <source>
        <dbReference type="EMBL" id="CCM80281.1"/>
    </source>
</evidence>
<evidence type="ECO:0000259" key="4">
    <source>
        <dbReference type="PROSITE" id="PS50949"/>
    </source>
</evidence>
<keyword evidence="1" id="KW-0805">Transcription regulation</keyword>
<dbReference type="Proteomes" id="UP000009319">
    <property type="component" value="Unassembled WGS sequence"/>
</dbReference>
<dbReference type="InterPro" id="IPR011711">
    <property type="entry name" value="GntR_C"/>
</dbReference>
<dbReference type="PANTHER" id="PTHR43537">
    <property type="entry name" value="TRANSCRIPTIONAL REGULATOR, GNTR FAMILY"/>
    <property type="match status" value="1"/>
</dbReference>
<evidence type="ECO:0000313" key="6">
    <source>
        <dbReference type="Proteomes" id="UP000009319"/>
    </source>
</evidence>
<dbReference type="Gene3D" id="1.10.10.10">
    <property type="entry name" value="Winged helix-like DNA-binding domain superfamily/Winged helix DNA-binding domain"/>
    <property type="match status" value="1"/>
</dbReference>
<evidence type="ECO:0000256" key="3">
    <source>
        <dbReference type="ARBA" id="ARBA00023163"/>
    </source>
</evidence>